<dbReference type="Proteomes" id="UP001231924">
    <property type="component" value="Unassembled WGS sequence"/>
</dbReference>
<protein>
    <submittedName>
        <fullName evidence="4">SDR family oxidoreductase</fullName>
    </submittedName>
</protein>
<proteinExistence type="inferred from homology"/>
<evidence type="ECO:0000313" key="5">
    <source>
        <dbReference type="Proteomes" id="UP001231924"/>
    </source>
</evidence>
<reference evidence="4 5" key="1">
    <citation type="submission" date="2023-06" db="EMBL/GenBank/DDBJ databases">
        <title>Actinomycetospora Odt1-22.</title>
        <authorList>
            <person name="Supong K."/>
        </authorList>
    </citation>
    <scope>NUCLEOTIDE SEQUENCE [LARGE SCALE GENOMIC DNA]</scope>
    <source>
        <strain evidence="4 5">Odt1-22</strain>
    </source>
</reference>
<dbReference type="Gene3D" id="3.40.50.720">
    <property type="entry name" value="NAD(P)-binding Rossmann-like Domain"/>
    <property type="match status" value="1"/>
</dbReference>
<dbReference type="NCBIfam" id="NF006099">
    <property type="entry name" value="PRK08251.1"/>
    <property type="match status" value="1"/>
</dbReference>
<comment type="caution">
    <text evidence="4">The sequence shown here is derived from an EMBL/GenBank/DDBJ whole genome shotgun (WGS) entry which is preliminary data.</text>
</comment>
<dbReference type="PROSITE" id="PS00061">
    <property type="entry name" value="ADH_SHORT"/>
    <property type="match status" value="1"/>
</dbReference>
<gene>
    <name evidence="4" type="ORF">QRT03_19945</name>
</gene>
<comment type="similarity">
    <text evidence="1 3">Belongs to the short-chain dehydrogenases/reductases (SDR) family.</text>
</comment>
<accession>A0ABT7MDK5</accession>
<dbReference type="PANTHER" id="PTHR44196:SF1">
    <property type="entry name" value="DEHYDROGENASE_REDUCTASE SDR FAMILY MEMBER 7B"/>
    <property type="match status" value="1"/>
</dbReference>
<dbReference type="EMBL" id="JASVWF010000004">
    <property type="protein sequence ID" value="MDL5158249.1"/>
    <property type="molecule type" value="Genomic_DNA"/>
</dbReference>
<evidence type="ECO:0000256" key="2">
    <source>
        <dbReference type="ARBA" id="ARBA00023002"/>
    </source>
</evidence>
<dbReference type="InterPro" id="IPR002347">
    <property type="entry name" value="SDR_fam"/>
</dbReference>
<dbReference type="InterPro" id="IPR020904">
    <property type="entry name" value="Sc_DH/Rdtase_CS"/>
</dbReference>
<evidence type="ECO:0000256" key="3">
    <source>
        <dbReference type="RuleBase" id="RU000363"/>
    </source>
</evidence>
<dbReference type="PRINTS" id="PR00080">
    <property type="entry name" value="SDRFAMILY"/>
</dbReference>
<name>A0ABT7MDK5_9PSEU</name>
<keyword evidence="2" id="KW-0560">Oxidoreductase</keyword>
<dbReference type="RefSeq" id="WP_286054770.1">
    <property type="nucleotide sequence ID" value="NZ_JASVWF010000004.1"/>
</dbReference>
<dbReference type="Pfam" id="PF00106">
    <property type="entry name" value="adh_short"/>
    <property type="match status" value="1"/>
</dbReference>
<dbReference type="PRINTS" id="PR00081">
    <property type="entry name" value="GDHRDH"/>
</dbReference>
<dbReference type="SUPFAM" id="SSF51735">
    <property type="entry name" value="NAD(P)-binding Rossmann-fold domains"/>
    <property type="match status" value="1"/>
</dbReference>
<evidence type="ECO:0000313" key="4">
    <source>
        <dbReference type="EMBL" id="MDL5158249.1"/>
    </source>
</evidence>
<sequence>MVRVRTLITGASSGLGEGMAREFADRGHELALVARRADRLETLATELSARPGASPVLTAELDVTDDATVARVFPELARKLGGLDRVIVNAGIGDGRKVGSGKPEANLRTARTNFVAAIAQAEAAMEIFRAQGSGHLVLITSVAADRGLRGAQTVYAAAKAGLSTFAEGLRSDVHGTGIVVTEIAPGYIRTDLNEGMTMPFGVDAATGVRAMVDAIERRPAHAYAPRWPWSVLGPALRLMPMPLVRALT</sequence>
<dbReference type="PANTHER" id="PTHR44196">
    <property type="entry name" value="DEHYDROGENASE/REDUCTASE SDR FAMILY MEMBER 7B"/>
    <property type="match status" value="1"/>
</dbReference>
<evidence type="ECO:0000256" key="1">
    <source>
        <dbReference type="ARBA" id="ARBA00006484"/>
    </source>
</evidence>
<keyword evidence="5" id="KW-1185">Reference proteome</keyword>
<organism evidence="4 5">
    <name type="scientific">Actinomycetospora termitidis</name>
    <dbReference type="NCBI Taxonomy" id="3053470"/>
    <lineage>
        <taxon>Bacteria</taxon>
        <taxon>Bacillati</taxon>
        <taxon>Actinomycetota</taxon>
        <taxon>Actinomycetes</taxon>
        <taxon>Pseudonocardiales</taxon>
        <taxon>Pseudonocardiaceae</taxon>
        <taxon>Actinomycetospora</taxon>
    </lineage>
</organism>
<dbReference type="InterPro" id="IPR036291">
    <property type="entry name" value="NAD(P)-bd_dom_sf"/>
</dbReference>